<feature type="domain" description="ShKT" evidence="2">
    <location>
        <begin position="151"/>
        <end position="185"/>
    </location>
</feature>
<feature type="disulfide bond" evidence="1">
    <location>
        <begin position="104"/>
        <end position="138"/>
    </location>
</feature>
<dbReference type="PROSITE" id="PS51670">
    <property type="entry name" value="SHKT"/>
    <property type="match status" value="4"/>
</dbReference>
<feature type="disulfide bond" evidence="1">
    <location>
        <begin position="64"/>
        <end position="98"/>
    </location>
</feature>
<dbReference type="Gene3D" id="1.10.10.1870">
    <property type="entry name" value="ShTK domain-like"/>
    <property type="match status" value="2"/>
</dbReference>
<sequence>MILRSDLTHKTSHVRGCFGLMLNKKGNKADDRESLSGTMRRLDVLLLALFALLSAAQGREAKPCFDVSTTCATWSFKCEDPEWKKDMTENCARTCGYCPLPVPCEDSLQHCPQLETFCHISPIQENLKKRCPKTCGHCRRPVPKKRAEASCKDEFKNCHTIVDFCQDPVHKEAMKSRCLKTCGYCTPANDEDLGNKRCKDRFDQCRVLGCSDPIYMKNCPKTCGLCSKYHMMKF</sequence>
<dbReference type="SMART" id="SM00254">
    <property type="entry name" value="ShKT"/>
    <property type="match status" value="4"/>
</dbReference>
<proteinExistence type="predicted"/>
<accession>A0A4U5MCH1</accession>
<keyword evidence="1" id="KW-1015">Disulfide bond</keyword>
<dbReference type="EMBL" id="AZBU02000008">
    <property type="protein sequence ID" value="TKR66794.1"/>
    <property type="molecule type" value="Genomic_DNA"/>
</dbReference>
<feature type="disulfide bond" evidence="1">
    <location>
        <begin position="151"/>
        <end position="185"/>
    </location>
</feature>
<comment type="caution">
    <text evidence="3">The sequence shown here is derived from an EMBL/GenBank/DDBJ whole genome shotgun (WGS) entry which is preliminary data.</text>
</comment>
<dbReference type="OrthoDB" id="5867083at2759"/>
<dbReference type="PANTHER" id="PTHR46219:SF5">
    <property type="entry name" value="SHKT DOMAIN-CONTAINING PROTEIN"/>
    <property type="match status" value="1"/>
</dbReference>
<feature type="domain" description="ShKT" evidence="2">
    <location>
        <begin position="104"/>
        <end position="138"/>
    </location>
</feature>
<dbReference type="Pfam" id="PF01549">
    <property type="entry name" value="ShK"/>
    <property type="match status" value="4"/>
</dbReference>
<name>A0A4U5MCH1_STECR</name>
<protein>
    <recommendedName>
        <fullName evidence="2">ShKT domain-containing protein</fullName>
    </recommendedName>
</protein>
<feature type="domain" description="ShKT" evidence="2">
    <location>
        <begin position="198"/>
        <end position="226"/>
    </location>
</feature>
<feature type="domain" description="ShKT" evidence="2">
    <location>
        <begin position="64"/>
        <end position="98"/>
    </location>
</feature>
<evidence type="ECO:0000256" key="1">
    <source>
        <dbReference type="PROSITE-ProRule" id="PRU01005"/>
    </source>
</evidence>
<keyword evidence="4" id="KW-1185">Reference proteome</keyword>
<comment type="caution">
    <text evidence="1">Lacks conserved residue(s) required for the propagation of feature annotation.</text>
</comment>
<dbReference type="Proteomes" id="UP000298663">
    <property type="component" value="Unassembled WGS sequence"/>
</dbReference>
<dbReference type="AlphaFoldDB" id="A0A4U5MCH1"/>
<gene>
    <name evidence="3" type="ORF">L596_023032</name>
</gene>
<evidence type="ECO:0000259" key="2">
    <source>
        <dbReference type="PROSITE" id="PS51670"/>
    </source>
</evidence>
<dbReference type="STRING" id="34508.A0A4U5MCH1"/>
<dbReference type="Gene3D" id="1.10.10.1940">
    <property type="match status" value="1"/>
</dbReference>
<reference evidence="3 4" key="1">
    <citation type="journal article" date="2015" name="Genome Biol.">
        <title>Comparative genomics of Steinernema reveals deeply conserved gene regulatory networks.</title>
        <authorList>
            <person name="Dillman A.R."/>
            <person name="Macchietto M."/>
            <person name="Porter C.F."/>
            <person name="Rogers A."/>
            <person name="Williams B."/>
            <person name="Antoshechkin I."/>
            <person name="Lee M.M."/>
            <person name="Goodwin Z."/>
            <person name="Lu X."/>
            <person name="Lewis E.E."/>
            <person name="Goodrich-Blair H."/>
            <person name="Stock S.P."/>
            <person name="Adams B.J."/>
            <person name="Sternberg P.W."/>
            <person name="Mortazavi A."/>
        </authorList>
    </citation>
    <scope>NUCLEOTIDE SEQUENCE [LARGE SCALE GENOMIC DNA]</scope>
    <source>
        <strain evidence="3 4">ALL</strain>
    </source>
</reference>
<dbReference type="PANTHER" id="PTHR46219">
    <property type="entry name" value="PROTEIN CBG11138"/>
    <property type="match status" value="1"/>
</dbReference>
<organism evidence="3 4">
    <name type="scientific">Steinernema carpocapsae</name>
    <name type="common">Entomopathogenic nematode</name>
    <dbReference type="NCBI Taxonomy" id="34508"/>
    <lineage>
        <taxon>Eukaryota</taxon>
        <taxon>Metazoa</taxon>
        <taxon>Ecdysozoa</taxon>
        <taxon>Nematoda</taxon>
        <taxon>Chromadorea</taxon>
        <taxon>Rhabditida</taxon>
        <taxon>Tylenchina</taxon>
        <taxon>Panagrolaimomorpha</taxon>
        <taxon>Strongyloidoidea</taxon>
        <taxon>Steinernematidae</taxon>
        <taxon>Steinernema</taxon>
    </lineage>
</organism>
<reference evidence="3 4" key="2">
    <citation type="journal article" date="2019" name="G3 (Bethesda)">
        <title>Hybrid Assembly of the Genome of the Entomopathogenic Nematode Steinernema carpocapsae Identifies the X-Chromosome.</title>
        <authorList>
            <person name="Serra L."/>
            <person name="Macchietto M."/>
            <person name="Macias-Munoz A."/>
            <person name="McGill C.J."/>
            <person name="Rodriguez I.M."/>
            <person name="Rodriguez B."/>
            <person name="Murad R."/>
            <person name="Mortazavi A."/>
        </authorList>
    </citation>
    <scope>NUCLEOTIDE SEQUENCE [LARGE SCALE GENOMIC DNA]</scope>
    <source>
        <strain evidence="3 4">ALL</strain>
    </source>
</reference>
<feature type="disulfide bond" evidence="1">
    <location>
        <begin position="210"/>
        <end position="223"/>
    </location>
</feature>
<evidence type="ECO:0000313" key="4">
    <source>
        <dbReference type="Proteomes" id="UP000298663"/>
    </source>
</evidence>
<dbReference type="InterPro" id="IPR003582">
    <property type="entry name" value="ShKT_dom"/>
</dbReference>
<evidence type="ECO:0000313" key="3">
    <source>
        <dbReference type="EMBL" id="TKR66794.1"/>
    </source>
</evidence>